<evidence type="ECO:0000256" key="1">
    <source>
        <dbReference type="ARBA" id="ARBA00001947"/>
    </source>
</evidence>
<dbReference type="InterPro" id="IPR000602">
    <property type="entry name" value="Glyco_hydro_38_N"/>
</dbReference>
<dbReference type="EC" id="3.2.1.114" evidence="8"/>
<dbReference type="GO" id="GO:0004572">
    <property type="term" value="F:mannosyl-oligosaccharide 1,3-1,6-alpha-mannosidase activity"/>
    <property type="evidence" value="ECO:0007669"/>
    <property type="project" value="UniProtKB-EC"/>
</dbReference>
<dbReference type="STRING" id="56723.ENSLBEP00000026907"/>
<keyword evidence="12" id="KW-0812">Transmembrane</keyword>
<dbReference type="Gene3D" id="1.20.1270.50">
    <property type="entry name" value="Glycoside hydrolase family 38, central domain"/>
    <property type="match status" value="1"/>
</dbReference>
<proteinExistence type="inferred from homology"/>
<dbReference type="InterPro" id="IPR050843">
    <property type="entry name" value="Glycosyl_Hydrlase_38"/>
</dbReference>
<comment type="function">
    <text evidence="7">Catalyzes the first committed step in the biosynthesis of complex N-glycans. It controls conversion of high mannose to complex N-glycans; the final hydrolytic step in the N-glycan maturation pathway.</text>
</comment>
<dbReference type="Ensembl" id="ENSLBET00000028206.1">
    <property type="protein sequence ID" value="ENSLBEP00000026907.1"/>
    <property type="gene ID" value="ENSLBEG00000020400.1"/>
</dbReference>
<dbReference type="FunFam" id="1.20.1270.50:FF:000001">
    <property type="entry name" value="Alpha-mannosidase"/>
    <property type="match status" value="1"/>
</dbReference>
<keyword evidence="6" id="KW-0326">Glycosidase</keyword>
<dbReference type="Gene3D" id="3.20.110.10">
    <property type="entry name" value="Glycoside hydrolase 38, N terminal domain"/>
    <property type="match status" value="1"/>
</dbReference>
<evidence type="ECO:0000256" key="3">
    <source>
        <dbReference type="ARBA" id="ARBA00022723"/>
    </source>
</evidence>
<dbReference type="PANTHER" id="PTHR11607:SF69">
    <property type="entry name" value="ALPHA-MANNOSIDASE 2"/>
    <property type="match status" value="1"/>
</dbReference>
<evidence type="ECO:0000256" key="9">
    <source>
        <dbReference type="ARBA" id="ARBA00083602"/>
    </source>
</evidence>
<dbReference type="GO" id="GO:0006491">
    <property type="term" value="P:N-glycan processing"/>
    <property type="evidence" value="ECO:0007669"/>
    <property type="project" value="TreeGrafter"/>
</dbReference>
<comment type="catalytic activity">
    <reaction evidence="10">
        <text>N(4)-{beta-D-GlcNAc-(1-&gt;2)-alpha-D-Man-(1-&gt;3)-[alpha-D-Man-(1-&gt;3)-[alpha-D-Man-(1-&gt;6)]-alpha-D-Man-(1-&gt;6)]-beta-D-Man-(1-&gt;4)-beta-D-GlcNAc-(1-&gt;4)-beta-D-GlcNAc}-L-asparaginyl-[protein] + 2 H2O = 2 alpha-D-mannopyranose + an N(4)-{beta-D-GlcNAc-(1-&gt;2)-alpha-D-Man-(1-&gt;3)-[alpha-D-Man-(1-&gt;6)]-beta-D-Man-(1-&gt;4)-beta-D-GlcNAc-(1-&gt;4)-beta-D-GlcNAc}-L-asparaginyl-[protein]</text>
        <dbReference type="Rhea" id="RHEA:56052"/>
        <dbReference type="Rhea" id="RHEA-COMP:14368"/>
        <dbReference type="Rhea" id="RHEA-COMP:14369"/>
        <dbReference type="ChEBI" id="CHEBI:15377"/>
        <dbReference type="ChEBI" id="CHEBI:28729"/>
        <dbReference type="ChEBI" id="CHEBI:60615"/>
        <dbReference type="ChEBI" id="CHEBI:60625"/>
        <dbReference type="EC" id="3.2.1.114"/>
    </reaction>
</comment>
<dbReference type="SUPFAM" id="SSF88713">
    <property type="entry name" value="Glycoside hydrolase/deacetylase"/>
    <property type="match status" value="1"/>
</dbReference>
<dbReference type="SUPFAM" id="SSF88688">
    <property type="entry name" value="Families 57/38 glycoside transferase middle domain"/>
    <property type="match status" value="1"/>
</dbReference>
<dbReference type="Pfam" id="PF09261">
    <property type="entry name" value="Alpha-mann_mid"/>
    <property type="match status" value="1"/>
</dbReference>
<dbReference type="FunFam" id="3.20.110.10:FF:000016">
    <property type="entry name" value="Alpha-mannosidase"/>
    <property type="match status" value="1"/>
</dbReference>
<dbReference type="Gene3D" id="2.60.40.1180">
    <property type="entry name" value="Golgi alpha-mannosidase II"/>
    <property type="match status" value="1"/>
</dbReference>
<feature type="domain" description="Glycoside hydrolase family 38 central" evidence="13">
    <location>
        <begin position="468"/>
        <end position="559"/>
    </location>
</feature>
<comment type="cofactor">
    <cofactor evidence="1">
        <name>Zn(2+)</name>
        <dbReference type="ChEBI" id="CHEBI:29105"/>
    </cofactor>
</comment>
<accession>A0A3Q3G317</accession>
<dbReference type="InterPro" id="IPR037094">
    <property type="entry name" value="Glyco_hydro_38_cen_sf"/>
</dbReference>
<keyword evidence="11" id="KW-0175">Coiled coil</keyword>
<evidence type="ECO:0000256" key="2">
    <source>
        <dbReference type="ARBA" id="ARBA00009792"/>
    </source>
</evidence>
<evidence type="ECO:0000256" key="12">
    <source>
        <dbReference type="SAM" id="Phobius"/>
    </source>
</evidence>
<evidence type="ECO:0000313" key="15">
    <source>
        <dbReference type="Proteomes" id="UP000261660"/>
    </source>
</evidence>
<dbReference type="GO" id="GO:0030246">
    <property type="term" value="F:carbohydrate binding"/>
    <property type="evidence" value="ECO:0007669"/>
    <property type="project" value="InterPro"/>
</dbReference>
<keyword evidence="15" id="KW-1185">Reference proteome</keyword>
<organism evidence="14 15">
    <name type="scientific">Labrus bergylta</name>
    <name type="common">ballan wrasse</name>
    <dbReference type="NCBI Taxonomy" id="56723"/>
    <lineage>
        <taxon>Eukaryota</taxon>
        <taxon>Metazoa</taxon>
        <taxon>Chordata</taxon>
        <taxon>Craniata</taxon>
        <taxon>Vertebrata</taxon>
        <taxon>Euteleostomi</taxon>
        <taxon>Actinopterygii</taxon>
        <taxon>Neopterygii</taxon>
        <taxon>Teleostei</taxon>
        <taxon>Neoteleostei</taxon>
        <taxon>Acanthomorphata</taxon>
        <taxon>Eupercaria</taxon>
        <taxon>Labriformes</taxon>
        <taxon>Labridae</taxon>
        <taxon>Labrus</taxon>
    </lineage>
</organism>
<dbReference type="PANTHER" id="PTHR11607">
    <property type="entry name" value="ALPHA-MANNOSIDASE"/>
    <property type="match status" value="1"/>
</dbReference>
<feature type="coiled-coil region" evidence="11">
    <location>
        <begin position="46"/>
        <end position="73"/>
    </location>
</feature>
<keyword evidence="12" id="KW-0472">Membrane</keyword>
<keyword evidence="5" id="KW-0862">Zinc</keyword>
<dbReference type="GO" id="GO:0046872">
    <property type="term" value="F:metal ion binding"/>
    <property type="evidence" value="ECO:0007669"/>
    <property type="project" value="UniProtKB-KW"/>
</dbReference>
<evidence type="ECO:0000256" key="4">
    <source>
        <dbReference type="ARBA" id="ARBA00022801"/>
    </source>
</evidence>
<keyword evidence="4" id="KW-0378">Hydrolase</keyword>
<evidence type="ECO:0000256" key="11">
    <source>
        <dbReference type="SAM" id="Coils"/>
    </source>
</evidence>
<evidence type="ECO:0000256" key="8">
    <source>
        <dbReference type="ARBA" id="ARBA00066412"/>
    </source>
</evidence>
<dbReference type="GO" id="GO:0006013">
    <property type="term" value="P:mannose metabolic process"/>
    <property type="evidence" value="ECO:0007669"/>
    <property type="project" value="InterPro"/>
</dbReference>
<dbReference type="GeneTree" id="ENSGT01030000234638"/>
<dbReference type="AlphaFoldDB" id="A0A3Q3G317"/>
<evidence type="ECO:0000256" key="7">
    <source>
        <dbReference type="ARBA" id="ARBA00059516"/>
    </source>
</evidence>
<feature type="transmembrane region" description="Helical" evidence="12">
    <location>
        <begin position="6"/>
        <end position="26"/>
    </location>
</feature>
<keyword evidence="12" id="KW-1133">Transmembrane helix</keyword>
<sequence length="753" mass="86327">MKRSQLLPVLVGGVFCVAVVSLYRMLELMQRAELKQSKVKPAGQDLSRLQLKIDKLERLLNDNNRLVATLRDSLLLRKASWDKGGQGGGVNGSSNSVLSRAGTLPGCRLAEKMKDGKNGVQLLDVYDLLPFDNPDGGAWKQGFDISYLDNMWDDQPLEVFVVPHSHNDPGWLKTFDSYYEDQTKHILNNMLIKLSEDSRRKMIWAEISYFSKWWSGIDEQKRDAVRRLLGAGQLELVTGGWVMADEANSHYFALLDQLMEGHQWMQRHLGVRPSSGWAIDPFGHSPSMTYLLKGAGLQDMVIQRVHYAVKKHFAQQQTLEFLWRQSWDKWRQNLSSCFTFDFHRLPGRRVNCPWKISPQPITEQNIRERALLLLDQYRQKSRLFRSPVLLVPLGDDFRFMEASEWDVQFNNYQKLFDYFDQHPELHVKARFGTLSDYFLSLHKRLSTAGTTLPTVQGDFFTYADRDDHYWSGYFTSRPFYKRLDRTLEATLRATEILFSLTLAEMRRFRDAGHLVADFPARDHFQRLTAGRRNLGLFQHHDAITGTARDPVVVDYGNRLFRSILNLRQVLRSSAHWLLLLDKSQYNHDQSKPFMEMDDVMSAQDALPQKTTLTLSEEPRSLVVFNPTEQLCTSVISVVVDSPDANVVDAETGRPMTAQISAVWVEPSRVSTELDFVAELPPLSLVVYHVTKASVGSSHRVHYTVSRHGNPPTFKSEHFQVSHLKADAPLSLGNKHFQIWSSSETGLLQVRVSK</sequence>
<name>A0A3Q3G317_9LABR</name>
<dbReference type="Pfam" id="PF01074">
    <property type="entry name" value="Glyco_hydro_38N"/>
    <property type="match status" value="1"/>
</dbReference>
<dbReference type="InterPro" id="IPR028995">
    <property type="entry name" value="Glyco_hydro_57/38_cen_sf"/>
</dbReference>
<evidence type="ECO:0000256" key="10">
    <source>
        <dbReference type="ARBA" id="ARBA00093232"/>
    </source>
</evidence>
<dbReference type="InterPro" id="IPR027291">
    <property type="entry name" value="Glyco_hydro_38_N_sf"/>
</dbReference>
<dbReference type="GO" id="GO:0000139">
    <property type="term" value="C:Golgi membrane"/>
    <property type="evidence" value="ECO:0007669"/>
    <property type="project" value="TreeGrafter"/>
</dbReference>
<dbReference type="SMART" id="SM00872">
    <property type="entry name" value="Alpha-mann_mid"/>
    <property type="match status" value="1"/>
</dbReference>
<dbReference type="InterPro" id="IPR015341">
    <property type="entry name" value="Glyco_hydro_38_cen"/>
</dbReference>
<comment type="similarity">
    <text evidence="2">Belongs to the glycosyl hydrolase 38 family.</text>
</comment>
<evidence type="ECO:0000259" key="13">
    <source>
        <dbReference type="SMART" id="SM00872"/>
    </source>
</evidence>
<dbReference type="InterPro" id="IPR013780">
    <property type="entry name" value="Glyco_hydro_b"/>
</dbReference>
<dbReference type="InterPro" id="IPR011013">
    <property type="entry name" value="Gal_mutarotase_sf_dom"/>
</dbReference>
<dbReference type="SUPFAM" id="SSF74650">
    <property type="entry name" value="Galactose mutarotase-like"/>
    <property type="match status" value="1"/>
</dbReference>
<evidence type="ECO:0000256" key="5">
    <source>
        <dbReference type="ARBA" id="ARBA00022833"/>
    </source>
</evidence>
<dbReference type="InterPro" id="IPR011330">
    <property type="entry name" value="Glyco_hydro/deAcase_b/a-brl"/>
</dbReference>
<protein>
    <recommendedName>
        <fullName evidence="8">mannosyl-oligosaccharide 1,3-1,6-alpha-mannosidase</fullName>
        <ecNumber evidence="8">3.2.1.114</ecNumber>
    </recommendedName>
    <alternativeName>
        <fullName evidence="9">Mannosyl-oligosaccharide 1,3-1,6-alpha-mannosidase</fullName>
    </alternativeName>
</protein>
<dbReference type="CDD" id="cd10809">
    <property type="entry name" value="GH38N_AMII_GMII_SfManIII_like"/>
    <property type="match status" value="1"/>
</dbReference>
<evidence type="ECO:0000313" key="14">
    <source>
        <dbReference type="Ensembl" id="ENSLBEP00000026907.1"/>
    </source>
</evidence>
<dbReference type="Proteomes" id="UP000261660">
    <property type="component" value="Unplaced"/>
</dbReference>
<reference evidence="14" key="1">
    <citation type="submission" date="2025-08" db="UniProtKB">
        <authorList>
            <consortium name="Ensembl"/>
        </authorList>
    </citation>
    <scope>IDENTIFICATION</scope>
</reference>
<evidence type="ECO:0000256" key="6">
    <source>
        <dbReference type="ARBA" id="ARBA00023295"/>
    </source>
</evidence>
<reference evidence="14" key="2">
    <citation type="submission" date="2025-09" db="UniProtKB">
        <authorList>
            <consortium name="Ensembl"/>
        </authorList>
    </citation>
    <scope>IDENTIFICATION</scope>
</reference>
<keyword evidence="3" id="KW-0479">Metal-binding</keyword>
<dbReference type="InParanoid" id="A0A3Q3G317"/>